<evidence type="ECO:0000313" key="4">
    <source>
        <dbReference type="Proteomes" id="UP001189429"/>
    </source>
</evidence>
<proteinExistence type="predicted"/>
<feature type="region of interest" description="Disordered" evidence="1">
    <location>
        <begin position="53"/>
        <end position="75"/>
    </location>
</feature>
<evidence type="ECO:0000256" key="1">
    <source>
        <dbReference type="SAM" id="MobiDB-lite"/>
    </source>
</evidence>
<comment type="caution">
    <text evidence="3">The sequence shown here is derived from an EMBL/GenBank/DDBJ whole genome shotgun (WGS) entry which is preliminary data.</text>
</comment>
<dbReference type="EMBL" id="CAUYUJ010014810">
    <property type="protein sequence ID" value="CAK0846255.1"/>
    <property type="molecule type" value="Genomic_DNA"/>
</dbReference>
<feature type="compositionally biased region" description="Polar residues" evidence="1">
    <location>
        <begin position="55"/>
        <end position="75"/>
    </location>
</feature>
<evidence type="ECO:0000313" key="3">
    <source>
        <dbReference type="EMBL" id="CAK0846255.1"/>
    </source>
</evidence>
<reference evidence="3" key="1">
    <citation type="submission" date="2023-10" db="EMBL/GenBank/DDBJ databases">
        <authorList>
            <person name="Chen Y."/>
            <person name="Shah S."/>
            <person name="Dougan E. K."/>
            <person name="Thang M."/>
            <person name="Chan C."/>
        </authorList>
    </citation>
    <scope>NUCLEOTIDE SEQUENCE [LARGE SCALE GENOMIC DNA]</scope>
</reference>
<keyword evidence="2" id="KW-0472">Membrane</keyword>
<organism evidence="3 4">
    <name type="scientific">Prorocentrum cordatum</name>
    <dbReference type="NCBI Taxonomy" id="2364126"/>
    <lineage>
        <taxon>Eukaryota</taxon>
        <taxon>Sar</taxon>
        <taxon>Alveolata</taxon>
        <taxon>Dinophyceae</taxon>
        <taxon>Prorocentrales</taxon>
        <taxon>Prorocentraceae</taxon>
        <taxon>Prorocentrum</taxon>
    </lineage>
</organism>
<evidence type="ECO:0000256" key="2">
    <source>
        <dbReference type="SAM" id="Phobius"/>
    </source>
</evidence>
<sequence length="150" mass="16328">MMLLCELSKIRDEERKKPLNTCDIGIFILEHRLQGEVDGWFFSAAKVNMEERPKSASTRSWASTAGSSSTKRQGTRPNGRLGYFALGALGAIRLLGALYVLGVRWGGWTVHHGPIQLVQIAPRAAGQPQPPIPRALVWSALLAAPAQLAT</sequence>
<gene>
    <name evidence="3" type="ORF">PCOR1329_LOCUS39810</name>
</gene>
<keyword evidence="2" id="KW-1133">Transmembrane helix</keyword>
<name>A0ABN9TJY5_9DINO</name>
<keyword evidence="2" id="KW-0812">Transmembrane</keyword>
<keyword evidence="4" id="KW-1185">Reference proteome</keyword>
<protein>
    <submittedName>
        <fullName evidence="3">Uncharacterized protein</fullName>
    </submittedName>
</protein>
<feature type="transmembrane region" description="Helical" evidence="2">
    <location>
        <begin position="81"/>
        <end position="101"/>
    </location>
</feature>
<dbReference type="Proteomes" id="UP001189429">
    <property type="component" value="Unassembled WGS sequence"/>
</dbReference>
<accession>A0ABN9TJY5</accession>